<feature type="region of interest" description="Disordered" evidence="1">
    <location>
        <begin position="1"/>
        <end position="35"/>
    </location>
</feature>
<dbReference type="Pfam" id="PF08011">
    <property type="entry name" value="PDDEXK_9"/>
    <property type="match status" value="1"/>
</dbReference>
<dbReference type="Gene3D" id="3.40.50.300">
    <property type="entry name" value="P-loop containing nucleotide triphosphate hydrolases"/>
    <property type="match status" value="2"/>
</dbReference>
<reference evidence="3 4" key="1">
    <citation type="submission" date="2019-02" db="EMBL/GenBank/DDBJ databases">
        <title>Genome sequencing of the rare red list fungi Phellinidium pouzarii.</title>
        <authorList>
            <person name="Buettner E."/>
            <person name="Kellner H."/>
        </authorList>
    </citation>
    <scope>NUCLEOTIDE SEQUENCE [LARGE SCALE GENOMIC DNA]</scope>
    <source>
        <strain evidence="3 4">DSM 108285</strain>
    </source>
</reference>
<dbReference type="SUPFAM" id="SSF52540">
    <property type="entry name" value="P-loop containing nucleoside triphosphate hydrolases"/>
    <property type="match status" value="1"/>
</dbReference>
<dbReference type="EMBL" id="SGPK01000116">
    <property type="protein sequence ID" value="THH08024.1"/>
    <property type="molecule type" value="Genomic_DNA"/>
</dbReference>
<protein>
    <recommendedName>
        <fullName evidence="2">AAA-ATPase-like domain-containing protein</fullName>
    </recommendedName>
</protein>
<feature type="domain" description="AAA-ATPase-like" evidence="2">
    <location>
        <begin position="57"/>
        <end position="274"/>
    </location>
</feature>
<gene>
    <name evidence="3" type="ORF">EW145_g2969</name>
</gene>
<evidence type="ECO:0000259" key="2">
    <source>
        <dbReference type="Pfam" id="PF09820"/>
    </source>
</evidence>
<dbReference type="InterPro" id="IPR027417">
    <property type="entry name" value="P-loop_NTPase"/>
</dbReference>
<dbReference type="PANTHER" id="PTHR34825">
    <property type="entry name" value="CONSERVED PROTEIN, WITH A WEAK D-GALACTARATE DEHYDRATASE/ALTRONATE HYDROLASE DOMAIN"/>
    <property type="match status" value="1"/>
</dbReference>
<sequence length="1148" mass="130393">MARDKKPKPATLRRSKKQMQEHVEQENQQEGQESDVPDFFVSLKDNISSALSNYQQRLESNTCVDKTNVIEAFLEESFPIHLLLRPRRCGKTTLLTMFQSFFEMGCPEDVQKRRTLFVDTPSLISKSAIFESDFAQYPVIYVDMSTVRGATFEAMLTNFELMVSLEYRRQHKLGYLESLDGFFYTYVQGVLDGTGKIGCQALSMLARSIHEKTKKRIILLIDEYDTPVVNSEIHGYFAETLEHFSEVYASLLKNSSTFIRGTVMAGILHIQQTGFLSGLNNLSVFALGEDTYIQNPYRLTEAYAKALLFTSEEVTALYNHYNAKRSYSYSLKDMKKWYGGYFACNGLELFNPWSVCRALEVGELKGYWIATGVDSLLKRHIDKSSSFPALLEKLLRGESVKHKSGESHVRIDARLEDNELLEIMNRSGYLMRRGSFLKIPNLELQANFFEWVSKPVKERIKERIQYASINKDSRALFDACVSAPPATFHDLFKNYLEKHGPAKFGHSEDKYHNYVFSALQHGSGERFAVRSETGGGHGRIDILIEEIGGTKAAILELKASRAKKPAMNSLETLARSAIKQIQDKKYRAGLDDEIVELREHGIAMHAKSCAIRTKIMKRDPRGVWSIADYRILLKLDTRIMDLSGGLDRVNVILKGDRFSSALSNFRQRAEECTLVDKTQAIAEFLSFRRPLHCVLRPRRSGKTTMLTMFQTFFEAGNTQDVYERRMLFKDLKLKIYDHSCFQLHFAQYTVLYVDFSNLCRSSTKRQFDTSFSFQLGCEINRHQKLGHFAQTEHEDFNSILNLAINNGDSEVKLENALFKLSQMLHDATGRKVLVLVDEYDTPVSSTKNPDMFSYVTHSDLDFSFEQMKLWYGSYLGAGRKLYNPWTIARAFESNNLKTYWNDSGPGDFLVDHFFSAGKQFQKSFSQILSGNSVRLTIRGRLYPISFGEFTPSDIFGLLAFAGYLTESAPNVYEIPNGEVRKEYTSWVRRHMRYYPELSKINSDISLVINAALAGPVTRFRSRFRKFFESENLATVRRRNVCGMNTVMVVGAFMAASDSVDPVLLRSSAPDIIALGFYKSSSTAAFMVLTAKSAATKASIQKASSILLSNTDFEALASQIPHEVSCWREFSVVICGSLCGVSGRTNSLS</sequence>
<dbReference type="Pfam" id="PF09820">
    <property type="entry name" value="AAA-ATPase_like"/>
    <property type="match status" value="2"/>
</dbReference>
<evidence type="ECO:0000256" key="1">
    <source>
        <dbReference type="SAM" id="MobiDB-lite"/>
    </source>
</evidence>
<comment type="caution">
    <text evidence="3">The sequence shown here is derived from an EMBL/GenBank/DDBJ whole genome shotgun (WGS) entry which is preliminary data.</text>
</comment>
<dbReference type="InterPro" id="IPR012547">
    <property type="entry name" value="PDDEXK_9"/>
</dbReference>
<feature type="domain" description="AAA-ATPase-like" evidence="2">
    <location>
        <begin position="664"/>
        <end position="873"/>
    </location>
</feature>
<dbReference type="AlphaFoldDB" id="A0A4S4L908"/>
<evidence type="ECO:0000313" key="3">
    <source>
        <dbReference type="EMBL" id="THH08024.1"/>
    </source>
</evidence>
<keyword evidence="4" id="KW-1185">Reference proteome</keyword>
<dbReference type="OrthoDB" id="2143434at2759"/>
<organism evidence="3 4">
    <name type="scientific">Phellinidium pouzarii</name>
    <dbReference type="NCBI Taxonomy" id="167371"/>
    <lineage>
        <taxon>Eukaryota</taxon>
        <taxon>Fungi</taxon>
        <taxon>Dikarya</taxon>
        <taxon>Basidiomycota</taxon>
        <taxon>Agaricomycotina</taxon>
        <taxon>Agaricomycetes</taxon>
        <taxon>Hymenochaetales</taxon>
        <taxon>Hymenochaetaceae</taxon>
        <taxon>Phellinidium</taxon>
    </lineage>
</organism>
<proteinExistence type="predicted"/>
<accession>A0A4S4L908</accession>
<dbReference type="Proteomes" id="UP000308199">
    <property type="component" value="Unassembled WGS sequence"/>
</dbReference>
<evidence type="ECO:0000313" key="4">
    <source>
        <dbReference type="Proteomes" id="UP000308199"/>
    </source>
</evidence>
<dbReference type="PANTHER" id="PTHR34825:SF1">
    <property type="entry name" value="AAA-ATPASE-LIKE DOMAIN-CONTAINING PROTEIN"/>
    <property type="match status" value="1"/>
</dbReference>
<name>A0A4S4L908_9AGAM</name>
<feature type="compositionally biased region" description="Basic residues" evidence="1">
    <location>
        <begin position="1"/>
        <end position="17"/>
    </location>
</feature>
<dbReference type="InterPro" id="IPR018631">
    <property type="entry name" value="AAA-ATPase-like_dom"/>
</dbReference>